<comment type="caution">
    <text evidence="1">The sequence shown here is derived from an EMBL/GenBank/DDBJ whole genome shotgun (WGS) entry which is preliminary data.</text>
</comment>
<dbReference type="EMBL" id="JBJNUY010000011">
    <property type="protein sequence ID" value="MFL9001818.1"/>
    <property type="molecule type" value="Genomic_DNA"/>
</dbReference>
<sequence length="117" mass="13610">MALLKTSNSGVFEACTSGFSGRKFWKNRFLEVPESPLLGWKPKDRFWPILLKKSASVSTTEKYALEIEIYFFGKRSRTRISRSSVQKRCFHPSMFERFGKTDFFNRIGRFLAAISHS</sequence>
<dbReference type="RefSeq" id="WP_407800792.1">
    <property type="nucleotide sequence ID" value="NZ_JBJNUX010000008.1"/>
</dbReference>
<organism evidence="1 2">
    <name type="scientific">Pseudomonas azerbaijanorientalis</name>
    <dbReference type="NCBI Taxonomy" id="2842350"/>
    <lineage>
        <taxon>Bacteria</taxon>
        <taxon>Pseudomonadati</taxon>
        <taxon>Pseudomonadota</taxon>
        <taxon>Gammaproteobacteria</taxon>
        <taxon>Pseudomonadales</taxon>
        <taxon>Pseudomonadaceae</taxon>
        <taxon>Pseudomonas</taxon>
    </lineage>
</organism>
<keyword evidence="2" id="KW-1185">Reference proteome</keyword>
<evidence type="ECO:0000313" key="1">
    <source>
        <dbReference type="EMBL" id="MFL9001818.1"/>
    </source>
</evidence>
<protein>
    <submittedName>
        <fullName evidence="1">Uncharacterized protein</fullName>
    </submittedName>
</protein>
<evidence type="ECO:0000313" key="2">
    <source>
        <dbReference type="Proteomes" id="UP001628646"/>
    </source>
</evidence>
<accession>A0ABW8W942</accession>
<gene>
    <name evidence="1" type="ORF">ACJ8NA_24635</name>
</gene>
<reference evidence="1 2" key="1">
    <citation type="submission" date="2024-12" db="EMBL/GenBank/DDBJ databases">
        <title>Pseudomonas species isolated from Lotus nodules promote plant growth.</title>
        <authorList>
            <person name="Yu Y.-H."/>
            <person name="Kurtenbach J."/>
            <person name="Crosbie D."/>
            <person name="Brachmann A."/>
            <person name="Marin M."/>
        </authorList>
    </citation>
    <scope>NUCLEOTIDE SEQUENCE [LARGE SCALE GENOMIC DNA]</scope>
    <source>
        <strain evidence="1 2">PLb11B</strain>
    </source>
</reference>
<proteinExistence type="predicted"/>
<name>A0ABW8W942_9PSED</name>
<dbReference type="Proteomes" id="UP001628646">
    <property type="component" value="Unassembled WGS sequence"/>
</dbReference>